<dbReference type="InterPro" id="IPR001387">
    <property type="entry name" value="Cro/C1-type_HTH"/>
</dbReference>
<feature type="domain" description="HTH cro/C1-type" evidence="2">
    <location>
        <begin position="41"/>
        <end position="95"/>
    </location>
</feature>
<dbReference type="Gene3D" id="1.10.260.40">
    <property type="entry name" value="lambda repressor-like DNA-binding domains"/>
    <property type="match status" value="1"/>
</dbReference>
<dbReference type="RefSeq" id="WP_345654832.1">
    <property type="nucleotide sequence ID" value="NZ_BAABLY010000103.1"/>
</dbReference>
<dbReference type="EMBL" id="JBEDNP010000015">
    <property type="protein sequence ID" value="MEQ3541475.1"/>
    <property type="molecule type" value="Genomic_DNA"/>
</dbReference>
<gene>
    <name evidence="3" type="ORF">WHI96_21920</name>
</gene>
<accession>A0ABV1JZR5</accession>
<protein>
    <submittedName>
        <fullName evidence="3">Helix-turn-helix transcriptional regulator</fullName>
    </submittedName>
</protein>
<dbReference type="SMART" id="SM00530">
    <property type="entry name" value="HTH_XRE"/>
    <property type="match status" value="1"/>
</dbReference>
<dbReference type="PROSITE" id="PS50943">
    <property type="entry name" value="HTH_CROC1"/>
    <property type="match status" value="1"/>
</dbReference>
<dbReference type="CDD" id="cd00093">
    <property type="entry name" value="HTH_XRE"/>
    <property type="match status" value="1"/>
</dbReference>
<proteinExistence type="predicted"/>
<dbReference type="Pfam" id="PF01381">
    <property type="entry name" value="HTH_3"/>
    <property type="match status" value="1"/>
</dbReference>
<evidence type="ECO:0000259" key="2">
    <source>
        <dbReference type="PROSITE" id="PS50943"/>
    </source>
</evidence>
<reference evidence="3 4" key="1">
    <citation type="submission" date="2024-03" db="EMBL/GenBank/DDBJ databases">
        <title>Draft genome sequence of Pseudonocardia tropica JCM 19149.</title>
        <authorList>
            <person name="Butdee W."/>
            <person name="Duangmal K."/>
        </authorList>
    </citation>
    <scope>NUCLEOTIDE SEQUENCE [LARGE SCALE GENOMIC DNA]</scope>
    <source>
        <strain evidence="3 4">JCM 19149</strain>
    </source>
</reference>
<dbReference type="Proteomes" id="UP001464923">
    <property type="component" value="Unassembled WGS sequence"/>
</dbReference>
<evidence type="ECO:0000313" key="3">
    <source>
        <dbReference type="EMBL" id="MEQ3541475.1"/>
    </source>
</evidence>
<dbReference type="SUPFAM" id="SSF47413">
    <property type="entry name" value="lambda repressor-like DNA-binding domains"/>
    <property type="match status" value="1"/>
</dbReference>
<organism evidence="3 4">
    <name type="scientific">Pseudonocardia tropica</name>
    <dbReference type="NCBI Taxonomy" id="681289"/>
    <lineage>
        <taxon>Bacteria</taxon>
        <taxon>Bacillati</taxon>
        <taxon>Actinomycetota</taxon>
        <taxon>Actinomycetes</taxon>
        <taxon>Pseudonocardiales</taxon>
        <taxon>Pseudonocardiaceae</taxon>
        <taxon>Pseudonocardia</taxon>
    </lineage>
</organism>
<evidence type="ECO:0000256" key="1">
    <source>
        <dbReference type="ARBA" id="ARBA00023125"/>
    </source>
</evidence>
<dbReference type="InterPro" id="IPR050807">
    <property type="entry name" value="TransReg_Diox_bact_type"/>
</dbReference>
<dbReference type="InterPro" id="IPR010982">
    <property type="entry name" value="Lambda_DNA-bd_dom_sf"/>
</dbReference>
<keyword evidence="4" id="KW-1185">Reference proteome</keyword>
<keyword evidence="1" id="KW-0238">DNA-binding</keyword>
<comment type="caution">
    <text evidence="3">The sequence shown here is derived from an EMBL/GenBank/DDBJ whole genome shotgun (WGS) entry which is preliminary data.</text>
</comment>
<evidence type="ECO:0000313" key="4">
    <source>
        <dbReference type="Proteomes" id="UP001464923"/>
    </source>
</evidence>
<dbReference type="PANTHER" id="PTHR46797">
    <property type="entry name" value="HTH-TYPE TRANSCRIPTIONAL REGULATOR"/>
    <property type="match status" value="1"/>
</dbReference>
<sequence length="154" mass="16899">MAAEARHGERESVEPVERVAQAVESVGQTVGHAVEDIGSYIRTQREAAQVSMRQLARTAGVSNPYLSQVERGLRKPSAEILQQIAKGLRISAEALYVRAGILEERPAGQVTDAVLTDPTLNERQKRVLLDVYESFRRENGLSAGTTDTPTDTRK</sequence>
<name>A0ABV1JZR5_9PSEU</name>
<dbReference type="PANTHER" id="PTHR46797:SF1">
    <property type="entry name" value="METHYLPHOSPHONATE SYNTHASE"/>
    <property type="match status" value="1"/>
</dbReference>